<dbReference type="RefSeq" id="XP_022406111.1">
    <property type="nucleotide sequence ID" value="XM_022545408.1"/>
</dbReference>
<organism evidence="1 2">
    <name type="scientific">Aspergillus glaucus CBS 516.65</name>
    <dbReference type="NCBI Taxonomy" id="1160497"/>
    <lineage>
        <taxon>Eukaryota</taxon>
        <taxon>Fungi</taxon>
        <taxon>Dikarya</taxon>
        <taxon>Ascomycota</taxon>
        <taxon>Pezizomycotina</taxon>
        <taxon>Eurotiomycetes</taxon>
        <taxon>Eurotiomycetidae</taxon>
        <taxon>Eurotiales</taxon>
        <taxon>Aspergillaceae</taxon>
        <taxon>Aspergillus</taxon>
        <taxon>Aspergillus subgen. Aspergillus</taxon>
    </lineage>
</organism>
<dbReference type="Proteomes" id="UP000184300">
    <property type="component" value="Unassembled WGS sequence"/>
</dbReference>
<dbReference type="VEuPathDB" id="FungiDB:ASPGLDRAFT_41429"/>
<reference evidence="2" key="1">
    <citation type="journal article" date="2017" name="Genome Biol.">
        <title>Comparative genomics reveals high biological diversity and specific adaptations in the industrially and medically important fungal genus Aspergillus.</title>
        <authorList>
            <person name="de Vries R.P."/>
            <person name="Riley R."/>
            <person name="Wiebenga A."/>
            <person name="Aguilar-Osorio G."/>
            <person name="Amillis S."/>
            <person name="Uchima C.A."/>
            <person name="Anderluh G."/>
            <person name="Asadollahi M."/>
            <person name="Askin M."/>
            <person name="Barry K."/>
            <person name="Battaglia E."/>
            <person name="Bayram O."/>
            <person name="Benocci T."/>
            <person name="Braus-Stromeyer S.A."/>
            <person name="Caldana C."/>
            <person name="Canovas D."/>
            <person name="Cerqueira G.C."/>
            <person name="Chen F."/>
            <person name="Chen W."/>
            <person name="Choi C."/>
            <person name="Clum A."/>
            <person name="Dos Santos R.A."/>
            <person name="Damasio A.R."/>
            <person name="Diallinas G."/>
            <person name="Emri T."/>
            <person name="Fekete E."/>
            <person name="Flipphi M."/>
            <person name="Freyberg S."/>
            <person name="Gallo A."/>
            <person name="Gournas C."/>
            <person name="Habgood R."/>
            <person name="Hainaut M."/>
            <person name="Harispe M.L."/>
            <person name="Henrissat B."/>
            <person name="Hilden K.S."/>
            <person name="Hope R."/>
            <person name="Hossain A."/>
            <person name="Karabika E."/>
            <person name="Karaffa L."/>
            <person name="Karanyi Z."/>
            <person name="Krasevec N."/>
            <person name="Kuo A."/>
            <person name="Kusch H."/>
            <person name="LaButti K."/>
            <person name="Lagendijk E.L."/>
            <person name="Lapidus A."/>
            <person name="Levasseur A."/>
            <person name="Lindquist E."/>
            <person name="Lipzen A."/>
            <person name="Logrieco A.F."/>
            <person name="MacCabe A."/>
            <person name="Maekelae M.R."/>
            <person name="Malavazi I."/>
            <person name="Melin P."/>
            <person name="Meyer V."/>
            <person name="Mielnichuk N."/>
            <person name="Miskei M."/>
            <person name="Molnar A.P."/>
            <person name="Mule G."/>
            <person name="Ngan C.Y."/>
            <person name="Orejas M."/>
            <person name="Orosz E."/>
            <person name="Ouedraogo J.P."/>
            <person name="Overkamp K.M."/>
            <person name="Park H.-S."/>
            <person name="Perrone G."/>
            <person name="Piumi F."/>
            <person name="Punt P.J."/>
            <person name="Ram A.F."/>
            <person name="Ramon A."/>
            <person name="Rauscher S."/>
            <person name="Record E."/>
            <person name="Riano-Pachon D.M."/>
            <person name="Robert V."/>
            <person name="Roehrig J."/>
            <person name="Ruller R."/>
            <person name="Salamov A."/>
            <person name="Salih N.S."/>
            <person name="Samson R.A."/>
            <person name="Sandor E."/>
            <person name="Sanguinetti M."/>
            <person name="Schuetze T."/>
            <person name="Sepcic K."/>
            <person name="Shelest E."/>
            <person name="Sherlock G."/>
            <person name="Sophianopoulou V."/>
            <person name="Squina F.M."/>
            <person name="Sun H."/>
            <person name="Susca A."/>
            <person name="Todd R.B."/>
            <person name="Tsang A."/>
            <person name="Unkles S.E."/>
            <person name="van de Wiele N."/>
            <person name="van Rossen-Uffink D."/>
            <person name="Oliveira J.V."/>
            <person name="Vesth T.C."/>
            <person name="Visser J."/>
            <person name="Yu J.-H."/>
            <person name="Zhou M."/>
            <person name="Andersen M.R."/>
            <person name="Archer D.B."/>
            <person name="Baker S.E."/>
            <person name="Benoit I."/>
            <person name="Brakhage A.A."/>
            <person name="Braus G.H."/>
            <person name="Fischer R."/>
            <person name="Frisvad J.C."/>
            <person name="Goldman G.H."/>
            <person name="Houbraken J."/>
            <person name="Oakley B."/>
            <person name="Pocsi I."/>
            <person name="Scazzocchio C."/>
            <person name="Seiboth B."/>
            <person name="vanKuyk P.A."/>
            <person name="Wortman J."/>
            <person name="Dyer P.S."/>
            <person name="Grigoriev I.V."/>
        </authorList>
    </citation>
    <scope>NUCLEOTIDE SEQUENCE [LARGE SCALE GENOMIC DNA]</scope>
    <source>
        <strain evidence="2">CBS 516.65</strain>
    </source>
</reference>
<sequence length="66" mass="7552">MISLFGPQRRILQAHFGISGKLHVRMSKCFDFSQKGKALIELFLSFILSKPRVSQQGPCFPKTREN</sequence>
<proteinExistence type="predicted"/>
<protein>
    <submittedName>
        <fullName evidence="1">Uncharacterized protein</fullName>
    </submittedName>
</protein>
<keyword evidence="2" id="KW-1185">Reference proteome</keyword>
<evidence type="ECO:0000313" key="1">
    <source>
        <dbReference type="EMBL" id="OJJ89449.1"/>
    </source>
</evidence>
<dbReference type="AlphaFoldDB" id="A0A1L9VZY4"/>
<accession>A0A1L9VZY4</accession>
<evidence type="ECO:0000313" key="2">
    <source>
        <dbReference type="Proteomes" id="UP000184300"/>
    </source>
</evidence>
<gene>
    <name evidence="1" type="ORF">ASPGLDRAFT_41429</name>
</gene>
<dbReference type="GeneID" id="34461669"/>
<name>A0A1L9VZY4_ASPGL</name>
<dbReference type="EMBL" id="KV878888">
    <property type="protein sequence ID" value="OJJ89449.1"/>
    <property type="molecule type" value="Genomic_DNA"/>
</dbReference>